<evidence type="ECO:0000256" key="8">
    <source>
        <dbReference type="ARBA" id="ARBA00022989"/>
    </source>
</evidence>
<dbReference type="CDD" id="cd06163">
    <property type="entry name" value="S2P-M50_PDZ_RseP-like"/>
    <property type="match status" value="1"/>
</dbReference>
<dbReference type="Pfam" id="PF02163">
    <property type="entry name" value="Peptidase_M50"/>
    <property type="match status" value="1"/>
</dbReference>
<dbReference type="Pfam" id="PF17820">
    <property type="entry name" value="PDZ_6"/>
    <property type="match status" value="1"/>
</dbReference>
<evidence type="ECO:0000256" key="1">
    <source>
        <dbReference type="ARBA" id="ARBA00001947"/>
    </source>
</evidence>
<sequence length="440" mass="46347">MDLLAVVGILLFAVGLIVSIALHEIGHLVPAKLFGVKVSQYMIGFGRTVWSRKRGETEYGFKAVPLGGYVRMIGMFPPEPGGDGTQLRQSSTGLFQTMARDARTASREEIGPNDGDRVFYRKAWWKKLIIMLGGPAMNVVLAIVLAGGVLMTFGNPDKPVFAPVVSVVNECVIPASQAAEAGDDCTGFPDAPAAAAGILPGDRVLEIEGTAVSSWAEVSAAIQAAGEGPMPMVIERDGQRMNLTPELIMAERPDPDGPEGATVDTSFLGIAPTLDHFQQESVGGTLAWTGGFISNTAEAMSRIPQRMVDVWDAAFGGGERNPETPVSIVGAGRIGGEIASADGLTAAQRVATFVMMLASFNMAIAIFNLVPLLPLDGGHAAGAIWEAIKRAFAKVFRRPEPQPVDVAKALPLAYGVAVVLIGMSALLIYADLVNPVRLLG</sequence>
<evidence type="ECO:0000256" key="2">
    <source>
        <dbReference type="ARBA" id="ARBA00004141"/>
    </source>
</evidence>
<comment type="subcellular location">
    <subcellularLocation>
        <location evidence="2">Membrane</location>
        <topology evidence="2">Multi-pass membrane protein</topology>
    </subcellularLocation>
</comment>
<evidence type="ECO:0000313" key="15">
    <source>
        <dbReference type="Proteomes" id="UP000295621"/>
    </source>
</evidence>
<organism evidence="14 15">
    <name type="scientific">Jiangella ureilytica</name>
    <dbReference type="NCBI Taxonomy" id="2530374"/>
    <lineage>
        <taxon>Bacteria</taxon>
        <taxon>Bacillati</taxon>
        <taxon>Actinomycetota</taxon>
        <taxon>Actinomycetes</taxon>
        <taxon>Jiangellales</taxon>
        <taxon>Jiangellaceae</taxon>
        <taxon>Jiangella</taxon>
    </lineage>
</organism>
<keyword evidence="15" id="KW-1185">Reference proteome</keyword>
<evidence type="ECO:0000256" key="7">
    <source>
        <dbReference type="ARBA" id="ARBA00022833"/>
    </source>
</evidence>
<dbReference type="PANTHER" id="PTHR42837">
    <property type="entry name" value="REGULATOR OF SIGMA-E PROTEASE RSEP"/>
    <property type="match status" value="1"/>
</dbReference>
<gene>
    <name evidence="14" type="ORF">E1212_00525</name>
</gene>
<accession>A0A4R4S2G7</accession>
<evidence type="ECO:0000256" key="4">
    <source>
        <dbReference type="ARBA" id="ARBA00022670"/>
    </source>
</evidence>
<name>A0A4R4S2G7_9ACTN</name>
<comment type="caution">
    <text evidence="14">The sequence shown here is derived from an EMBL/GenBank/DDBJ whole genome shotgun (WGS) entry which is preliminary data.</text>
</comment>
<keyword evidence="9 14" id="KW-0482">Metalloprotease</keyword>
<proteinExistence type="inferred from homology"/>
<keyword evidence="7" id="KW-0862">Zinc</keyword>
<comment type="cofactor">
    <cofactor evidence="1">
        <name>Zn(2+)</name>
        <dbReference type="ChEBI" id="CHEBI:29105"/>
    </cofactor>
</comment>
<dbReference type="InterPro" id="IPR036034">
    <property type="entry name" value="PDZ_sf"/>
</dbReference>
<keyword evidence="5 11" id="KW-0812">Transmembrane</keyword>
<evidence type="ECO:0000259" key="13">
    <source>
        <dbReference type="Pfam" id="PF17820"/>
    </source>
</evidence>
<evidence type="ECO:0000256" key="11">
    <source>
        <dbReference type="SAM" id="Phobius"/>
    </source>
</evidence>
<keyword evidence="4 14" id="KW-0645">Protease</keyword>
<feature type="transmembrane region" description="Helical" evidence="11">
    <location>
        <begin position="128"/>
        <end position="153"/>
    </location>
</feature>
<dbReference type="InterPro" id="IPR008915">
    <property type="entry name" value="Peptidase_M50"/>
</dbReference>
<evidence type="ECO:0000259" key="12">
    <source>
        <dbReference type="Pfam" id="PF02163"/>
    </source>
</evidence>
<evidence type="ECO:0000313" key="14">
    <source>
        <dbReference type="EMBL" id="TDC56978.1"/>
    </source>
</evidence>
<dbReference type="InterPro" id="IPR004387">
    <property type="entry name" value="Pept_M50_Zn"/>
</dbReference>
<feature type="transmembrane region" description="Helical" evidence="11">
    <location>
        <begin position="412"/>
        <end position="430"/>
    </location>
</feature>
<feature type="domain" description="PDZ" evidence="13">
    <location>
        <begin position="189"/>
        <end position="236"/>
    </location>
</feature>
<dbReference type="EMBL" id="SMKL01000001">
    <property type="protein sequence ID" value="TDC56978.1"/>
    <property type="molecule type" value="Genomic_DNA"/>
</dbReference>
<comment type="similarity">
    <text evidence="3">Belongs to the peptidase M50B family.</text>
</comment>
<dbReference type="GO" id="GO:0006508">
    <property type="term" value="P:proteolysis"/>
    <property type="evidence" value="ECO:0007669"/>
    <property type="project" value="UniProtKB-KW"/>
</dbReference>
<dbReference type="PANTHER" id="PTHR42837:SF2">
    <property type="entry name" value="MEMBRANE METALLOPROTEASE ARASP2, CHLOROPLASTIC-RELATED"/>
    <property type="match status" value="1"/>
</dbReference>
<dbReference type="AlphaFoldDB" id="A0A4R4S2G7"/>
<dbReference type="OrthoDB" id="9782003at2"/>
<dbReference type="SUPFAM" id="SSF50156">
    <property type="entry name" value="PDZ domain-like"/>
    <property type="match status" value="1"/>
</dbReference>
<evidence type="ECO:0000256" key="5">
    <source>
        <dbReference type="ARBA" id="ARBA00022692"/>
    </source>
</evidence>
<evidence type="ECO:0000256" key="6">
    <source>
        <dbReference type="ARBA" id="ARBA00022801"/>
    </source>
</evidence>
<evidence type="ECO:0000256" key="10">
    <source>
        <dbReference type="ARBA" id="ARBA00023136"/>
    </source>
</evidence>
<dbReference type="Proteomes" id="UP000295621">
    <property type="component" value="Unassembled WGS sequence"/>
</dbReference>
<protein>
    <submittedName>
        <fullName evidence="14">RIP metalloprotease</fullName>
    </submittedName>
</protein>
<dbReference type="InterPro" id="IPR041489">
    <property type="entry name" value="PDZ_6"/>
</dbReference>
<evidence type="ECO:0000256" key="3">
    <source>
        <dbReference type="ARBA" id="ARBA00007931"/>
    </source>
</evidence>
<reference evidence="14 15" key="1">
    <citation type="submission" date="2019-02" db="EMBL/GenBank/DDBJ databases">
        <title>Draft genome sequences of novel Actinobacteria.</title>
        <authorList>
            <person name="Sahin N."/>
            <person name="Ay H."/>
            <person name="Saygin H."/>
        </authorList>
    </citation>
    <scope>NUCLEOTIDE SEQUENCE [LARGE SCALE GENOMIC DNA]</scope>
    <source>
        <strain evidence="14 15">KC603</strain>
    </source>
</reference>
<keyword evidence="8 11" id="KW-1133">Transmembrane helix</keyword>
<feature type="transmembrane region" description="Helical" evidence="11">
    <location>
        <begin position="350"/>
        <end position="370"/>
    </location>
</feature>
<evidence type="ECO:0000256" key="9">
    <source>
        <dbReference type="ARBA" id="ARBA00023049"/>
    </source>
</evidence>
<feature type="domain" description="Peptidase M50" evidence="12">
    <location>
        <begin position="12"/>
        <end position="392"/>
    </location>
</feature>
<dbReference type="GO" id="GO:0016020">
    <property type="term" value="C:membrane"/>
    <property type="evidence" value="ECO:0007669"/>
    <property type="project" value="UniProtKB-SubCell"/>
</dbReference>
<keyword evidence="10 11" id="KW-0472">Membrane</keyword>
<keyword evidence="6" id="KW-0378">Hydrolase</keyword>
<dbReference type="RefSeq" id="WP_131977490.1">
    <property type="nucleotide sequence ID" value="NZ_SMKL01000001.1"/>
</dbReference>
<dbReference type="Gene3D" id="2.30.42.10">
    <property type="match status" value="1"/>
</dbReference>
<dbReference type="GO" id="GO:0004222">
    <property type="term" value="F:metalloendopeptidase activity"/>
    <property type="evidence" value="ECO:0007669"/>
    <property type="project" value="InterPro"/>
</dbReference>